<feature type="compositionally biased region" description="Basic and acidic residues" evidence="5">
    <location>
        <begin position="1058"/>
        <end position="1125"/>
    </location>
</feature>
<keyword evidence="3" id="KW-0862">Zinc</keyword>
<feature type="compositionally biased region" description="Basic and acidic residues" evidence="5">
    <location>
        <begin position="1177"/>
        <end position="1219"/>
    </location>
</feature>
<dbReference type="PANTHER" id="PTHR12618">
    <property type="entry name" value="PHD AND RING FINGER DOMAIN-CONTAINING PROTEIN 1"/>
    <property type="match status" value="1"/>
</dbReference>
<dbReference type="Proteomes" id="UP001186944">
    <property type="component" value="Unassembled WGS sequence"/>
</dbReference>
<name>A0AA89C6N1_PINIB</name>
<feature type="compositionally biased region" description="Low complexity" evidence="5">
    <location>
        <begin position="649"/>
        <end position="661"/>
    </location>
</feature>
<feature type="compositionally biased region" description="Basic and acidic residues" evidence="5">
    <location>
        <begin position="774"/>
        <end position="805"/>
    </location>
</feature>
<evidence type="ECO:0000259" key="6">
    <source>
        <dbReference type="PROSITE" id="PS50016"/>
    </source>
</evidence>
<feature type="region of interest" description="Disordered" evidence="5">
    <location>
        <begin position="485"/>
        <end position="522"/>
    </location>
</feature>
<keyword evidence="9" id="KW-1185">Reference proteome</keyword>
<evidence type="ECO:0000259" key="7">
    <source>
        <dbReference type="PROSITE" id="PS50089"/>
    </source>
</evidence>
<protein>
    <recommendedName>
        <fullName evidence="10">PHD and RING finger domain-containing protein 1</fullName>
    </recommendedName>
</protein>
<feature type="compositionally biased region" description="Polar residues" evidence="5">
    <location>
        <begin position="451"/>
        <end position="461"/>
    </location>
</feature>
<feature type="compositionally biased region" description="Basic and acidic residues" evidence="5">
    <location>
        <begin position="908"/>
        <end position="933"/>
    </location>
</feature>
<dbReference type="InterPro" id="IPR011011">
    <property type="entry name" value="Znf_FYVE_PHD"/>
</dbReference>
<evidence type="ECO:0000256" key="2">
    <source>
        <dbReference type="ARBA" id="ARBA00022771"/>
    </source>
</evidence>
<dbReference type="PROSITE" id="PS00518">
    <property type="entry name" value="ZF_RING_1"/>
    <property type="match status" value="1"/>
</dbReference>
<dbReference type="InterPro" id="IPR017907">
    <property type="entry name" value="Znf_RING_CS"/>
</dbReference>
<evidence type="ECO:0000256" key="1">
    <source>
        <dbReference type="ARBA" id="ARBA00022723"/>
    </source>
</evidence>
<feature type="compositionally biased region" description="Basic and acidic residues" evidence="5">
    <location>
        <begin position="562"/>
        <end position="576"/>
    </location>
</feature>
<feature type="region of interest" description="Disordered" evidence="5">
    <location>
        <begin position="715"/>
        <end position="978"/>
    </location>
</feature>
<accession>A0AA89C6N1</accession>
<feature type="compositionally biased region" description="Acidic residues" evidence="5">
    <location>
        <begin position="45"/>
        <end position="114"/>
    </location>
</feature>
<dbReference type="PANTHER" id="PTHR12618:SF20">
    <property type="entry name" value="PHD AND RING FINGER DOMAIN-CONTAINING PROTEIN 1"/>
    <property type="match status" value="1"/>
</dbReference>
<feature type="compositionally biased region" description="Basic and acidic residues" evidence="5">
    <location>
        <begin position="636"/>
        <end position="648"/>
    </location>
</feature>
<feature type="compositionally biased region" description="Basic and acidic residues" evidence="5">
    <location>
        <begin position="1339"/>
        <end position="1349"/>
    </location>
</feature>
<dbReference type="SUPFAM" id="SSF57903">
    <property type="entry name" value="FYVE/PHD zinc finger"/>
    <property type="match status" value="1"/>
</dbReference>
<feature type="compositionally biased region" description="Basic residues" evidence="5">
    <location>
        <begin position="1220"/>
        <end position="1260"/>
    </location>
</feature>
<reference evidence="8" key="1">
    <citation type="submission" date="2019-08" db="EMBL/GenBank/DDBJ databases">
        <title>The improved chromosome-level genome for the pearl oyster Pinctada fucata martensii using PacBio sequencing and Hi-C.</title>
        <authorList>
            <person name="Zheng Z."/>
        </authorList>
    </citation>
    <scope>NUCLEOTIDE SEQUENCE</scope>
    <source>
        <strain evidence="8">ZZ-2019</strain>
        <tissue evidence="8">Adductor muscle</tissue>
    </source>
</reference>
<gene>
    <name evidence="8" type="ORF">FSP39_015697</name>
</gene>
<feature type="compositionally biased region" description="Basic and acidic residues" evidence="5">
    <location>
        <begin position="505"/>
        <end position="518"/>
    </location>
</feature>
<feature type="compositionally biased region" description="Basic residues" evidence="5">
    <location>
        <begin position="359"/>
        <end position="448"/>
    </location>
</feature>
<dbReference type="InterPro" id="IPR019786">
    <property type="entry name" value="Zinc_finger_PHD-type_CS"/>
</dbReference>
<dbReference type="SUPFAM" id="SSF57850">
    <property type="entry name" value="RING/U-box"/>
    <property type="match status" value="1"/>
</dbReference>
<evidence type="ECO:0000256" key="4">
    <source>
        <dbReference type="PROSITE-ProRule" id="PRU00175"/>
    </source>
</evidence>
<feature type="compositionally biased region" description="Basic and acidic residues" evidence="5">
    <location>
        <begin position="737"/>
        <end position="746"/>
    </location>
</feature>
<dbReference type="InterPro" id="IPR001965">
    <property type="entry name" value="Znf_PHD"/>
</dbReference>
<dbReference type="InterPro" id="IPR019787">
    <property type="entry name" value="Znf_PHD-finger"/>
</dbReference>
<evidence type="ECO:0000256" key="3">
    <source>
        <dbReference type="ARBA" id="ARBA00022833"/>
    </source>
</evidence>
<feature type="region of interest" description="Disordered" evidence="5">
    <location>
        <begin position="1023"/>
        <end position="1380"/>
    </location>
</feature>
<evidence type="ECO:0000313" key="9">
    <source>
        <dbReference type="Proteomes" id="UP001186944"/>
    </source>
</evidence>
<dbReference type="PROSITE" id="PS01359">
    <property type="entry name" value="ZF_PHD_1"/>
    <property type="match status" value="1"/>
</dbReference>
<dbReference type="PROSITE" id="PS50016">
    <property type="entry name" value="ZF_PHD_2"/>
    <property type="match status" value="1"/>
</dbReference>
<dbReference type="GO" id="GO:0008270">
    <property type="term" value="F:zinc ion binding"/>
    <property type="evidence" value="ECO:0007669"/>
    <property type="project" value="UniProtKB-KW"/>
</dbReference>
<proteinExistence type="predicted"/>
<sequence>MDSIEEVPVGEEEENVDSSPGNVTSMESVTQGSFGSTGEMFESGSSEETDESDDDDDEYETDEENEEGDEDNEKEDNNEDGENEEDDEETEEDSGSETEDYEYEEEEENASDENIESCPICLNGLRDQDVGTPESCDHVFCLECIVEWSKNVNTCPIDRSLFHLIFARHAGEEKIFKKITVEDKNMIAAEEEEEETFCEVCGRSDREDRLLLCDGCDMGYHCECLDPPLTNVPVNEWFCPECRDPNVVEAEIVNDDDEIIELIMENDTSLPTLRPRRRLVGRTRLSQRVRNQIAELRQRRETRYERTLISDSDSETEASGRHRRGRRILSSDSEDEAETMQAGISSRDGAVAGTSTSSTRRKRTTKKKKSPTKRKVTRKRKTTKKTGAKKTGAKKTGIRKKKKVVRRRKTTKKKTTGKKTGTVKKGTRKRKTTRRKKGVRKGKLKKTRTTPSGQRSLSATSPGAAAAGLLIAARTAPTTTVKGRIARSLGLSNPPAGRTIPLQKTQRDRRDDIPRAEYRPGQLSILGSRDDLYFFNDEQDDPRPSSPKPSTSGTSEFRKKKSDAPKYSKAAIESRRPVGPIPINPALRFHPISPIASTSTRIPDHGGGFDLLGSIMSCQNKLHMSSSKITINRDGSLSEKKDNGETTKLKSSTKNNDSNTNMAADETSEDSKEVQVEGQGSLEEEDELSHSSTVLKLPIFAASENMEIEDSIETDISEKPDERPSHSGNGDSSPEIDWLKKSEEICAKISDSEDGSNDGALTQGEFVTEGVTSRNDDDSENKNNIRKTDASESVKAANKDMKESDMTSDASGVHIKNNEENNIKDTNMFSNPCKPDSDKHDSIESLNSGSQGENIIDNTLEEISSSESRSMLEDRDVEDFIEKETDAAEKYSPSHPDEGSIDSASSFDDLKYLDRELNLKHRKTPDSADEKKMGSQHGNDSEILIGNVKLTSGVSDSKSSVGDLNKESGKDASKKRKEKFWEEGVDIRLTVRNDESDEDKSVDSAAIDASIESDYGNIFSHIEKKASLLPNSQRTKGKLEKKKKDGDSGLVITVTGNSDDRSVSQRIEDSKGRTRHGSERGRGRGDSKDREKVGRDSDNSDSHKLRKSEEKDYSGRRSDSKDRARSSKAVDSQYTDYSGKESIHKEKRKSRKIRHRQRERSRSWSAERGGARSRSPSYERRMRSRSRSVERWRSRSRSLEKIRDKRAAKSRSKSREKSRERRRRSRSRSRERRNKSRSRSRERKVRSRSRSRDRRNRSRSRSKERVREKRGRSRSRSQDRRERSRSGDRRKSVKQESGRSRSRTQEDAGSPPRERSRKKHKRDRSKEERRRRLSRSPSWKREKERHDQIINELFPGPGAKRPKREKSDSLNKKETGFHKFTFRTDYYTV</sequence>
<dbReference type="Pfam" id="PF13639">
    <property type="entry name" value="zf-RING_2"/>
    <property type="match status" value="1"/>
</dbReference>
<feature type="region of interest" description="Disordered" evidence="5">
    <location>
        <begin position="534"/>
        <end position="581"/>
    </location>
</feature>
<feature type="domain" description="PHD-type" evidence="6">
    <location>
        <begin position="195"/>
        <end position="245"/>
    </location>
</feature>
<feature type="region of interest" description="Disordered" evidence="5">
    <location>
        <begin position="627"/>
        <end position="691"/>
    </location>
</feature>
<evidence type="ECO:0000313" key="8">
    <source>
        <dbReference type="EMBL" id="KAK3103004.1"/>
    </source>
</evidence>
<dbReference type="PROSITE" id="PS50089">
    <property type="entry name" value="ZF_RING_2"/>
    <property type="match status" value="1"/>
</dbReference>
<dbReference type="InterPro" id="IPR013083">
    <property type="entry name" value="Znf_RING/FYVE/PHD"/>
</dbReference>
<feature type="compositionally biased region" description="Basic and acidic residues" evidence="5">
    <location>
        <begin position="870"/>
        <end position="889"/>
    </location>
</feature>
<feature type="compositionally biased region" description="Polar residues" evidence="5">
    <location>
        <begin position="844"/>
        <end position="869"/>
    </location>
</feature>
<dbReference type="SMART" id="SM00184">
    <property type="entry name" value="RING"/>
    <property type="match status" value="2"/>
</dbReference>
<dbReference type="InterPro" id="IPR047157">
    <property type="entry name" value="PHRF1/Atg35"/>
</dbReference>
<dbReference type="Pfam" id="PF00628">
    <property type="entry name" value="PHD"/>
    <property type="match status" value="1"/>
</dbReference>
<feature type="compositionally biased region" description="Basic and acidic residues" evidence="5">
    <location>
        <begin position="1276"/>
        <end position="1306"/>
    </location>
</feature>
<dbReference type="Gene3D" id="3.30.40.10">
    <property type="entry name" value="Zinc/RING finger domain, C3HC4 (zinc finger)"/>
    <property type="match status" value="2"/>
</dbReference>
<keyword evidence="1" id="KW-0479">Metal-binding</keyword>
<feature type="compositionally biased region" description="Acidic residues" evidence="5">
    <location>
        <begin position="1"/>
        <end position="16"/>
    </location>
</feature>
<feature type="compositionally biased region" description="Basic and acidic residues" evidence="5">
    <location>
        <begin position="716"/>
        <end position="725"/>
    </location>
</feature>
<organism evidence="8 9">
    <name type="scientific">Pinctada imbricata</name>
    <name type="common">Atlantic pearl-oyster</name>
    <name type="synonym">Pinctada martensii</name>
    <dbReference type="NCBI Taxonomy" id="66713"/>
    <lineage>
        <taxon>Eukaryota</taxon>
        <taxon>Metazoa</taxon>
        <taxon>Spiralia</taxon>
        <taxon>Lophotrochozoa</taxon>
        <taxon>Mollusca</taxon>
        <taxon>Bivalvia</taxon>
        <taxon>Autobranchia</taxon>
        <taxon>Pteriomorphia</taxon>
        <taxon>Pterioida</taxon>
        <taxon>Pterioidea</taxon>
        <taxon>Pteriidae</taxon>
        <taxon>Pinctada</taxon>
    </lineage>
</organism>
<comment type="caution">
    <text evidence="8">The sequence shown here is derived from an EMBL/GenBank/DDBJ whole genome shotgun (WGS) entry which is preliminary data.</text>
</comment>
<dbReference type="SMART" id="SM00249">
    <property type="entry name" value="PHD"/>
    <property type="match status" value="1"/>
</dbReference>
<evidence type="ECO:0008006" key="10">
    <source>
        <dbReference type="Google" id="ProtNLM"/>
    </source>
</evidence>
<dbReference type="InterPro" id="IPR001841">
    <property type="entry name" value="Znf_RING"/>
</dbReference>
<feature type="compositionally biased region" description="Basic and acidic residues" evidence="5">
    <location>
        <begin position="1365"/>
        <end position="1377"/>
    </location>
</feature>
<feature type="compositionally biased region" description="Basic residues" evidence="5">
    <location>
        <begin position="1145"/>
        <end position="1159"/>
    </location>
</feature>
<dbReference type="CDD" id="cd16635">
    <property type="entry name" value="mRING-HC-C3HC3D_PHRF1"/>
    <property type="match status" value="1"/>
</dbReference>
<feature type="compositionally biased region" description="Low complexity" evidence="5">
    <location>
        <begin position="949"/>
        <end position="963"/>
    </location>
</feature>
<dbReference type="CDD" id="cd15536">
    <property type="entry name" value="PHD_PHRF1"/>
    <property type="match status" value="1"/>
</dbReference>
<dbReference type="EMBL" id="VSWD01000005">
    <property type="protein sequence ID" value="KAK3103004.1"/>
    <property type="molecule type" value="Genomic_DNA"/>
</dbReference>
<feature type="domain" description="RING-type" evidence="7">
    <location>
        <begin position="118"/>
        <end position="159"/>
    </location>
</feature>
<evidence type="ECO:0000256" key="5">
    <source>
        <dbReference type="SAM" id="MobiDB-lite"/>
    </source>
</evidence>
<feature type="region of interest" description="Disordered" evidence="5">
    <location>
        <begin position="1"/>
        <end position="114"/>
    </location>
</feature>
<keyword evidence="2 4" id="KW-0863">Zinc-finger</keyword>
<feature type="region of interest" description="Disordered" evidence="5">
    <location>
        <begin position="306"/>
        <end position="461"/>
    </location>
</feature>
<feature type="compositionally biased region" description="Polar residues" evidence="5">
    <location>
        <begin position="17"/>
        <end position="36"/>
    </location>
</feature>